<evidence type="ECO:0000256" key="1">
    <source>
        <dbReference type="SAM" id="Phobius"/>
    </source>
</evidence>
<evidence type="ECO:0000313" key="2">
    <source>
        <dbReference type="EMBL" id="RSD29083.1"/>
    </source>
</evidence>
<dbReference type="OrthoDB" id="2887115at2"/>
<proteinExistence type="predicted"/>
<sequence length="72" mass="8134">MGKLLMYFYLIVGVYCLVSGFLAMVSHGFQHAVLSLFLAAFNFAMFSLFKKEGKLPRLRLIKGRKSEIAKVS</sequence>
<dbReference type="AlphaFoldDB" id="A0A427TX85"/>
<accession>A0A427TX85</accession>
<feature type="transmembrane region" description="Helical" evidence="1">
    <location>
        <begin position="31"/>
        <end position="49"/>
    </location>
</feature>
<protein>
    <submittedName>
        <fullName evidence="2">Uncharacterized protein</fullName>
    </submittedName>
</protein>
<name>A0A427TX85_9BACI</name>
<keyword evidence="1" id="KW-0812">Transmembrane</keyword>
<keyword evidence="1" id="KW-1133">Transmembrane helix</keyword>
<comment type="caution">
    <text evidence="2">The sequence shown here is derived from an EMBL/GenBank/DDBJ whole genome shotgun (WGS) entry which is preliminary data.</text>
</comment>
<keyword evidence="1" id="KW-0472">Membrane</keyword>
<organism evidence="2 3">
    <name type="scientific">Mesobacillus subterraneus</name>
    <dbReference type="NCBI Taxonomy" id="285983"/>
    <lineage>
        <taxon>Bacteria</taxon>
        <taxon>Bacillati</taxon>
        <taxon>Bacillota</taxon>
        <taxon>Bacilli</taxon>
        <taxon>Bacillales</taxon>
        <taxon>Bacillaceae</taxon>
        <taxon>Mesobacillus</taxon>
    </lineage>
</organism>
<feature type="transmembrane region" description="Helical" evidence="1">
    <location>
        <begin position="7"/>
        <end position="25"/>
    </location>
</feature>
<dbReference type="EMBL" id="RSFW01000003">
    <property type="protein sequence ID" value="RSD29083.1"/>
    <property type="molecule type" value="Genomic_DNA"/>
</dbReference>
<dbReference type="Proteomes" id="UP000279911">
    <property type="component" value="Unassembled WGS sequence"/>
</dbReference>
<evidence type="ECO:0000313" key="3">
    <source>
        <dbReference type="Proteomes" id="UP000279911"/>
    </source>
</evidence>
<gene>
    <name evidence="2" type="ORF">EJA10_02960</name>
</gene>
<dbReference type="RefSeq" id="WP_125478515.1">
    <property type="nucleotide sequence ID" value="NZ_RSFW01000003.1"/>
</dbReference>
<reference evidence="3" key="1">
    <citation type="submission" date="2018-12" db="EMBL/GenBank/DDBJ databases">
        <title>Bacillus chawlae sp. nov., Bacillus glennii sp. nov., and Bacillus saganii sp. nov. Isolated from the Vehicle Assembly Building at Kennedy Space Center where the Viking Spacecraft were Assembled.</title>
        <authorList>
            <person name="Seuylemezian A."/>
            <person name="Vaishampayan P."/>
        </authorList>
    </citation>
    <scope>NUCLEOTIDE SEQUENCE [LARGE SCALE GENOMIC DNA]</scope>
    <source>
        <strain evidence="3">DSM 13966</strain>
    </source>
</reference>